<proteinExistence type="predicted"/>
<dbReference type="EMBL" id="BTSY01000007">
    <property type="protein sequence ID" value="GMT36357.1"/>
    <property type="molecule type" value="Genomic_DNA"/>
</dbReference>
<dbReference type="Proteomes" id="UP001432322">
    <property type="component" value="Unassembled WGS sequence"/>
</dbReference>
<protein>
    <submittedName>
        <fullName evidence="2">Uncharacterized protein</fullName>
    </submittedName>
</protein>
<keyword evidence="3" id="KW-1185">Reference proteome</keyword>
<dbReference type="AlphaFoldDB" id="A0AAV5X2H8"/>
<comment type="caution">
    <text evidence="2">The sequence shown here is derived from an EMBL/GenBank/DDBJ whole genome shotgun (WGS) entry which is preliminary data.</text>
</comment>
<sequence length="295" mass="34976">QVENVIYRLNVQFSELKTIVEAHTGCIRALREKNDAFRVNEMRWRSEEEEKEMREYEKLEEELKTVVDIIELSEKYERYLQLTQKIVNSEDVIEELHERLDMISKKSRDWIKDVQLSGPAICEELMSVSVAVRESKKQYTFSIECLERNLMAKMTEVLVEHFQNQRVQILLKHREEVDAEALETELTALRLHRKRQPREHKYDQEEKQRELIGQRKRIVELRKHRNAAKYSREVALKNAVRLESELKMERSDLCIDVAFHRAALCKSLKKAHLSGAKVDDFTHSHNFTCNDIVLG</sequence>
<evidence type="ECO:0000313" key="3">
    <source>
        <dbReference type="Proteomes" id="UP001432322"/>
    </source>
</evidence>
<accession>A0AAV5X2H8</accession>
<keyword evidence="1" id="KW-0175">Coiled coil</keyword>
<feature type="coiled-coil region" evidence="1">
    <location>
        <begin position="39"/>
        <end position="99"/>
    </location>
</feature>
<name>A0AAV5X2H8_9BILA</name>
<gene>
    <name evidence="2" type="ORF">PFISCL1PPCAC_27654</name>
</gene>
<evidence type="ECO:0000256" key="1">
    <source>
        <dbReference type="SAM" id="Coils"/>
    </source>
</evidence>
<reference evidence="2" key="1">
    <citation type="submission" date="2023-10" db="EMBL/GenBank/DDBJ databases">
        <title>Genome assembly of Pristionchus species.</title>
        <authorList>
            <person name="Yoshida K."/>
            <person name="Sommer R.J."/>
        </authorList>
    </citation>
    <scope>NUCLEOTIDE SEQUENCE</scope>
    <source>
        <strain evidence="2">RS5133</strain>
    </source>
</reference>
<evidence type="ECO:0000313" key="2">
    <source>
        <dbReference type="EMBL" id="GMT36357.1"/>
    </source>
</evidence>
<feature type="non-terminal residue" evidence="2">
    <location>
        <position position="1"/>
    </location>
</feature>
<organism evidence="2 3">
    <name type="scientific">Pristionchus fissidentatus</name>
    <dbReference type="NCBI Taxonomy" id="1538716"/>
    <lineage>
        <taxon>Eukaryota</taxon>
        <taxon>Metazoa</taxon>
        <taxon>Ecdysozoa</taxon>
        <taxon>Nematoda</taxon>
        <taxon>Chromadorea</taxon>
        <taxon>Rhabditida</taxon>
        <taxon>Rhabditina</taxon>
        <taxon>Diplogasteromorpha</taxon>
        <taxon>Diplogasteroidea</taxon>
        <taxon>Neodiplogasteridae</taxon>
        <taxon>Pristionchus</taxon>
    </lineage>
</organism>